<dbReference type="EMBL" id="CAJVPQ010000607">
    <property type="protein sequence ID" value="CAG8496044.1"/>
    <property type="molecule type" value="Genomic_DNA"/>
</dbReference>
<evidence type="ECO:0000256" key="1">
    <source>
        <dbReference type="SAM" id="MobiDB-lite"/>
    </source>
</evidence>
<sequence>MYNFSRKYLNKNQFIKNEGGSLTFINPKILGPNSNFITSSIIKAAKESNFFKEPVKIQFDSIAPLVLNPTLTLIDIITGKNKSNNQQGRSRPPKQGQRSDPKDEWKDENKDYRLEDNEALGNKGIIAIIRQMSDSFKGIAKEIRDA</sequence>
<comment type="caution">
    <text evidence="2">The sequence shown here is derived from an EMBL/GenBank/DDBJ whole genome shotgun (WGS) entry which is preliminary data.</text>
</comment>
<feature type="compositionally biased region" description="Polar residues" evidence="1">
    <location>
        <begin position="80"/>
        <end position="89"/>
    </location>
</feature>
<accession>A0A9N9EW05</accession>
<feature type="region of interest" description="Disordered" evidence="1">
    <location>
        <begin position="79"/>
        <end position="113"/>
    </location>
</feature>
<feature type="compositionally biased region" description="Basic and acidic residues" evidence="1">
    <location>
        <begin position="97"/>
        <end position="113"/>
    </location>
</feature>
<evidence type="ECO:0000313" key="2">
    <source>
        <dbReference type="EMBL" id="CAG8496044.1"/>
    </source>
</evidence>
<dbReference type="Proteomes" id="UP000789570">
    <property type="component" value="Unassembled WGS sequence"/>
</dbReference>
<reference evidence="2" key="1">
    <citation type="submission" date="2021-06" db="EMBL/GenBank/DDBJ databases">
        <authorList>
            <person name="Kallberg Y."/>
            <person name="Tangrot J."/>
            <person name="Rosling A."/>
        </authorList>
    </citation>
    <scope>NUCLEOTIDE SEQUENCE</scope>
    <source>
        <strain evidence="2">UK204</strain>
    </source>
</reference>
<proteinExistence type="predicted"/>
<organism evidence="2 3">
    <name type="scientific">Funneliformis caledonium</name>
    <dbReference type="NCBI Taxonomy" id="1117310"/>
    <lineage>
        <taxon>Eukaryota</taxon>
        <taxon>Fungi</taxon>
        <taxon>Fungi incertae sedis</taxon>
        <taxon>Mucoromycota</taxon>
        <taxon>Glomeromycotina</taxon>
        <taxon>Glomeromycetes</taxon>
        <taxon>Glomerales</taxon>
        <taxon>Glomeraceae</taxon>
        <taxon>Funneliformis</taxon>
    </lineage>
</organism>
<evidence type="ECO:0000313" key="3">
    <source>
        <dbReference type="Proteomes" id="UP000789570"/>
    </source>
</evidence>
<dbReference type="AlphaFoldDB" id="A0A9N9EW05"/>
<gene>
    <name evidence="2" type="ORF">FCALED_LOCUS3461</name>
</gene>
<protein>
    <submittedName>
        <fullName evidence="2">13958_t:CDS:1</fullName>
    </submittedName>
</protein>
<name>A0A9N9EW05_9GLOM</name>
<keyword evidence="3" id="KW-1185">Reference proteome</keyword>